<comment type="function">
    <text evidence="2">Ferredoxins are iron-sulfur proteins that transfer electrons in a wide variety of metabolic reactions.</text>
</comment>
<dbReference type="SUPFAM" id="SSF54862">
    <property type="entry name" value="4Fe-4S ferredoxins"/>
    <property type="match status" value="1"/>
</dbReference>
<name>A0AB73T8N5_9FIRM</name>
<comment type="cofactor">
    <cofactor evidence="1">
        <name>[4Fe-4S] cluster</name>
        <dbReference type="ChEBI" id="CHEBI:49883"/>
    </cofactor>
</comment>
<sequence length="207" mass="23112">MDEKARKYVDMFRQVKIASAATVDEGGHPRSRIINIMIASDEGMYIVTSKGKPFYSQLVKTGEIALSAMCPDCQSLKFWGKVKMAEKKWVDEVFEQNPGMNEVYPGDTRYILDAFLIYQGSGEWFDLLHYPIRRESFSYGMEEERAGYLITDACTGCGACTAVCPQKCITEGTPCIINASNCLQCGACREICPVDAVRSLYKSKATQ</sequence>
<evidence type="ECO:0000256" key="5">
    <source>
        <dbReference type="ARBA" id="ARBA00022723"/>
    </source>
</evidence>
<evidence type="ECO:0000256" key="4">
    <source>
        <dbReference type="ARBA" id="ARBA00022485"/>
    </source>
</evidence>
<keyword evidence="4" id="KW-0004">4Fe-4S</keyword>
<keyword evidence="10" id="KW-1185">Reference proteome</keyword>
<feature type="domain" description="4Fe-4S ferredoxin-type" evidence="8">
    <location>
        <begin position="145"/>
        <end position="174"/>
    </location>
</feature>
<protein>
    <recommendedName>
        <fullName evidence="3">Ferredoxin</fullName>
    </recommendedName>
</protein>
<dbReference type="GO" id="GO:0051539">
    <property type="term" value="F:4 iron, 4 sulfur cluster binding"/>
    <property type="evidence" value="ECO:0007669"/>
    <property type="project" value="UniProtKB-KW"/>
</dbReference>
<dbReference type="PANTHER" id="PTHR24960">
    <property type="entry name" value="PHOTOSYSTEM I IRON-SULFUR CENTER-RELATED"/>
    <property type="match status" value="1"/>
</dbReference>
<evidence type="ECO:0000313" key="9">
    <source>
        <dbReference type="EMBL" id="PWJ78184.1"/>
    </source>
</evidence>
<dbReference type="GO" id="GO:0046872">
    <property type="term" value="F:metal ion binding"/>
    <property type="evidence" value="ECO:0007669"/>
    <property type="project" value="UniProtKB-KW"/>
</dbReference>
<dbReference type="RefSeq" id="WP_109625115.1">
    <property type="nucleotide sequence ID" value="NZ_JANKBI010000005.1"/>
</dbReference>
<dbReference type="Pfam" id="PF13237">
    <property type="entry name" value="Fer4_10"/>
    <property type="match status" value="1"/>
</dbReference>
<dbReference type="PROSITE" id="PS00198">
    <property type="entry name" value="4FE4S_FER_1"/>
    <property type="match status" value="2"/>
</dbReference>
<keyword evidence="6" id="KW-0408">Iron</keyword>
<dbReference type="InterPro" id="IPR050157">
    <property type="entry name" value="PSI_iron-sulfur_center"/>
</dbReference>
<evidence type="ECO:0000259" key="8">
    <source>
        <dbReference type="PROSITE" id="PS51379"/>
    </source>
</evidence>
<dbReference type="PANTHER" id="PTHR24960:SF79">
    <property type="entry name" value="PHOTOSYSTEM I IRON-SULFUR CENTER"/>
    <property type="match status" value="1"/>
</dbReference>
<dbReference type="EMBL" id="QGGY01000002">
    <property type="protein sequence ID" value="PWJ78184.1"/>
    <property type="molecule type" value="Genomic_DNA"/>
</dbReference>
<dbReference type="AlphaFoldDB" id="A0AB73T8N5"/>
<evidence type="ECO:0000256" key="1">
    <source>
        <dbReference type="ARBA" id="ARBA00001966"/>
    </source>
</evidence>
<dbReference type="Gene3D" id="2.30.110.10">
    <property type="entry name" value="Electron Transport, Fmn-binding Protein, Chain A"/>
    <property type="match status" value="1"/>
</dbReference>
<dbReference type="SUPFAM" id="SSF50475">
    <property type="entry name" value="FMN-binding split barrel"/>
    <property type="match status" value="1"/>
</dbReference>
<accession>A0AB73T8N5</accession>
<gene>
    <name evidence="9" type="ORF">C7383_102320</name>
</gene>
<reference evidence="9 10" key="1">
    <citation type="submission" date="2018-05" db="EMBL/GenBank/DDBJ databases">
        <authorList>
            <person name="Goeker M."/>
            <person name="Huntemann M."/>
            <person name="Clum A."/>
            <person name="Pillay M."/>
            <person name="Palaniappan K."/>
            <person name="Varghese N."/>
            <person name="Mikhailova N."/>
            <person name="Stamatis D."/>
            <person name="Reddy T."/>
            <person name="Daum C."/>
            <person name="Shapiro N."/>
            <person name="Ivanova N."/>
            <person name="Kyrpides N."/>
            <person name="Woyke T."/>
        </authorList>
    </citation>
    <scope>NUCLEOTIDE SEQUENCE [LARGE SCALE GENOMIC DNA]</scope>
    <source>
        <strain evidence="9 10">DSM 26524</strain>
    </source>
</reference>
<evidence type="ECO:0000256" key="2">
    <source>
        <dbReference type="ARBA" id="ARBA00003532"/>
    </source>
</evidence>
<evidence type="ECO:0000256" key="3">
    <source>
        <dbReference type="ARBA" id="ARBA00013529"/>
    </source>
</evidence>
<dbReference type="InterPro" id="IPR012349">
    <property type="entry name" value="Split_barrel_FMN-bd"/>
</dbReference>
<proteinExistence type="predicted"/>
<organism evidence="9 10">
    <name type="scientific">Murimonas intestini</name>
    <dbReference type="NCBI Taxonomy" id="1337051"/>
    <lineage>
        <taxon>Bacteria</taxon>
        <taxon>Bacillati</taxon>
        <taxon>Bacillota</taxon>
        <taxon>Clostridia</taxon>
        <taxon>Lachnospirales</taxon>
        <taxon>Lachnospiraceae</taxon>
        <taxon>Murimonas</taxon>
    </lineage>
</organism>
<keyword evidence="7" id="KW-0411">Iron-sulfur</keyword>
<dbReference type="Gene3D" id="3.30.70.20">
    <property type="match status" value="1"/>
</dbReference>
<dbReference type="Proteomes" id="UP000245412">
    <property type="component" value="Unassembled WGS sequence"/>
</dbReference>
<evidence type="ECO:0000256" key="7">
    <source>
        <dbReference type="ARBA" id="ARBA00023014"/>
    </source>
</evidence>
<keyword evidence="5" id="KW-0479">Metal-binding</keyword>
<feature type="domain" description="4Fe-4S ferredoxin-type" evidence="8">
    <location>
        <begin position="176"/>
        <end position="202"/>
    </location>
</feature>
<dbReference type="PROSITE" id="PS51379">
    <property type="entry name" value="4FE4S_FER_2"/>
    <property type="match status" value="2"/>
</dbReference>
<evidence type="ECO:0000313" key="10">
    <source>
        <dbReference type="Proteomes" id="UP000245412"/>
    </source>
</evidence>
<dbReference type="InterPro" id="IPR017900">
    <property type="entry name" value="4Fe4S_Fe_S_CS"/>
</dbReference>
<comment type="caution">
    <text evidence="9">The sequence shown here is derived from an EMBL/GenBank/DDBJ whole genome shotgun (WGS) entry which is preliminary data.</text>
</comment>
<dbReference type="InterPro" id="IPR017896">
    <property type="entry name" value="4Fe4S_Fe-S-bd"/>
</dbReference>
<evidence type="ECO:0000256" key="6">
    <source>
        <dbReference type="ARBA" id="ARBA00023004"/>
    </source>
</evidence>